<evidence type="ECO:0000256" key="4">
    <source>
        <dbReference type="ARBA" id="ARBA00022989"/>
    </source>
</evidence>
<comment type="similarity">
    <text evidence="2">Belongs to the CD225/Dispanin family.</text>
</comment>
<dbReference type="InterPro" id="IPR007593">
    <property type="entry name" value="CD225/Dispanin_fam"/>
</dbReference>
<evidence type="ECO:0000313" key="7">
    <source>
        <dbReference type="EMBL" id="CAF3838948.1"/>
    </source>
</evidence>
<reference evidence="7" key="1">
    <citation type="submission" date="2021-02" db="EMBL/GenBank/DDBJ databases">
        <authorList>
            <person name="Nowell W R."/>
        </authorList>
    </citation>
    <scope>NUCLEOTIDE SEQUENCE</scope>
</reference>
<dbReference type="EMBL" id="CAJOBB010001309">
    <property type="protein sequence ID" value="CAF3838948.1"/>
    <property type="molecule type" value="Genomic_DNA"/>
</dbReference>
<keyword evidence="4 6" id="KW-1133">Transmembrane helix</keyword>
<accession>A0A819DIL1</accession>
<gene>
    <name evidence="7" type="ORF">KXQ929_LOCUS19350</name>
</gene>
<protein>
    <submittedName>
        <fullName evidence="7">Uncharacterized protein</fullName>
    </submittedName>
</protein>
<feature type="transmembrane region" description="Helical" evidence="6">
    <location>
        <begin position="77"/>
        <end position="100"/>
    </location>
</feature>
<comment type="caution">
    <text evidence="7">The sequence shown here is derived from an EMBL/GenBank/DDBJ whole genome shotgun (WGS) entry which is preliminary data.</text>
</comment>
<comment type="subcellular location">
    <subcellularLocation>
        <location evidence="1">Membrane</location>
    </subcellularLocation>
</comment>
<dbReference type="Pfam" id="PF04505">
    <property type="entry name" value="CD225"/>
    <property type="match status" value="1"/>
</dbReference>
<feature type="transmembrane region" description="Helical" evidence="6">
    <location>
        <begin position="32"/>
        <end position="56"/>
    </location>
</feature>
<name>A0A819DIL1_9BILA</name>
<dbReference type="Proteomes" id="UP000663868">
    <property type="component" value="Unassembled WGS sequence"/>
</dbReference>
<keyword evidence="3 6" id="KW-0812">Transmembrane</keyword>
<keyword evidence="5 6" id="KW-0472">Membrane</keyword>
<dbReference type="GO" id="GO:0016020">
    <property type="term" value="C:membrane"/>
    <property type="evidence" value="ECO:0007669"/>
    <property type="project" value="UniProtKB-SubCell"/>
</dbReference>
<evidence type="ECO:0000256" key="3">
    <source>
        <dbReference type="ARBA" id="ARBA00022692"/>
    </source>
</evidence>
<sequence length="160" mass="18671">MNSDEIQQSTTILVDHNENVPLKSKEHKIHDWLLWSFINIFFGFGVGFIPLIFSLICRCKKHDHDLKFAQKMSTVAFTLNIATTIIEIINWIGLISYIFVHIHSKSFIDKIREENYNEIINFFSNMKSLCLKSEIIVRSNKKQLFNMNTYESSSTCSCNI</sequence>
<dbReference type="AlphaFoldDB" id="A0A819DIL1"/>
<evidence type="ECO:0000256" key="2">
    <source>
        <dbReference type="ARBA" id="ARBA00006843"/>
    </source>
</evidence>
<proteinExistence type="inferred from homology"/>
<evidence type="ECO:0000256" key="5">
    <source>
        <dbReference type="ARBA" id="ARBA00023136"/>
    </source>
</evidence>
<evidence type="ECO:0000313" key="8">
    <source>
        <dbReference type="Proteomes" id="UP000663868"/>
    </source>
</evidence>
<evidence type="ECO:0000256" key="1">
    <source>
        <dbReference type="ARBA" id="ARBA00004370"/>
    </source>
</evidence>
<evidence type="ECO:0000256" key="6">
    <source>
        <dbReference type="SAM" id="Phobius"/>
    </source>
</evidence>
<organism evidence="7 8">
    <name type="scientific">Adineta steineri</name>
    <dbReference type="NCBI Taxonomy" id="433720"/>
    <lineage>
        <taxon>Eukaryota</taxon>
        <taxon>Metazoa</taxon>
        <taxon>Spiralia</taxon>
        <taxon>Gnathifera</taxon>
        <taxon>Rotifera</taxon>
        <taxon>Eurotatoria</taxon>
        <taxon>Bdelloidea</taxon>
        <taxon>Adinetida</taxon>
        <taxon>Adinetidae</taxon>
        <taxon>Adineta</taxon>
    </lineage>
</organism>